<dbReference type="GO" id="GO:1902884">
    <property type="term" value="P:positive regulation of response to oxidative stress"/>
    <property type="evidence" value="ECO:0007669"/>
    <property type="project" value="InterPro"/>
</dbReference>
<keyword evidence="2" id="KW-1185">Reference proteome</keyword>
<reference evidence="2" key="1">
    <citation type="journal article" date="2013" name="Genetics">
        <title>The draft genome and transcriptome of Panagrellus redivivus are shaped by the harsh demands of a free-living lifestyle.</title>
        <authorList>
            <person name="Srinivasan J."/>
            <person name="Dillman A.R."/>
            <person name="Macchietto M.G."/>
            <person name="Heikkinen L."/>
            <person name="Lakso M."/>
            <person name="Fracchia K.M."/>
            <person name="Antoshechkin I."/>
            <person name="Mortazavi A."/>
            <person name="Wong G."/>
            <person name="Sternberg P.W."/>
        </authorList>
    </citation>
    <scope>NUCLEOTIDE SEQUENCE [LARGE SCALE GENOMIC DNA]</scope>
    <source>
        <strain evidence="2">MT8872</strain>
    </source>
</reference>
<keyword evidence="1" id="KW-1133">Transmembrane helix</keyword>
<name>A0A7E4VI19_PANRE</name>
<evidence type="ECO:0000313" key="2">
    <source>
        <dbReference type="Proteomes" id="UP000492821"/>
    </source>
</evidence>
<dbReference type="InterPro" id="IPR005331">
    <property type="entry name" value="Sulfotransferase"/>
</dbReference>
<keyword evidence="1" id="KW-0472">Membrane</keyword>
<keyword evidence="1" id="KW-0812">Transmembrane</keyword>
<feature type="transmembrane region" description="Helical" evidence="1">
    <location>
        <begin position="7"/>
        <end position="28"/>
    </location>
</feature>
<dbReference type="GO" id="GO:0016020">
    <property type="term" value="C:membrane"/>
    <property type="evidence" value="ECO:0007669"/>
    <property type="project" value="InterPro"/>
</dbReference>
<dbReference type="GO" id="GO:0047756">
    <property type="term" value="F:chondroitin 4-sulfotransferase activity"/>
    <property type="evidence" value="ECO:0007669"/>
    <property type="project" value="InterPro"/>
</dbReference>
<evidence type="ECO:0000256" key="1">
    <source>
        <dbReference type="SAM" id="Phobius"/>
    </source>
</evidence>
<dbReference type="WBParaSite" id="Pan_g21196.t1">
    <property type="protein sequence ID" value="Pan_g21196.t1"/>
    <property type="gene ID" value="Pan_g21196"/>
</dbReference>
<dbReference type="PANTHER" id="PTHR22900:SF5">
    <property type="entry name" value="PROTEIN CBG14245"/>
    <property type="match status" value="1"/>
</dbReference>
<dbReference type="Proteomes" id="UP000492821">
    <property type="component" value="Unassembled WGS sequence"/>
</dbReference>
<dbReference type="PANTHER" id="PTHR22900">
    <property type="entry name" value="PROTEIN CBG14245-RELATED"/>
    <property type="match status" value="1"/>
</dbReference>
<dbReference type="GO" id="GO:0050650">
    <property type="term" value="P:chondroitin sulfate proteoglycan biosynthetic process"/>
    <property type="evidence" value="ECO:0007669"/>
    <property type="project" value="InterPro"/>
</dbReference>
<accession>A0A7E4VI19</accession>
<proteinExistence type="predicted"/>
<dbReference type="AlphaFoldDB" id="A0A7E4VI19"/>
<reference evidence="3" key="2">
    <citation type="submission" date="2020-10" db="UniProtKB">
        <authorList>
            <consortium name="WormBaseParasite"/>
        </authorList>
    </citation>
    <scope>IDENTIFICATION</scope>
</reference>
<dbReference type="InterPro" id="IPR007669">
    <property type="entry name" value="Chst-1-like"/>
</dbReference>
<sequence>MASRTSSVLQLIFYLSVVCGLLLFFDFINTKDIIGVSTYNKAVNISSRLLSLYEKQEKERQRSLTQLTNFSFIYSYNEDQLPEQSAFGTNFSNPEWPRSICTDADVNRCGEKFKNVDTRYRVSEKYNTISCIIQKNMSTMLQAIMCFLFDEDKFLASGRSLNMEAHEGRFCLNKNEFSTLKYMTKKFNVTMDILKTWKYLLIIRDPVDKFLSGFVDKCVRKTRTETYCNNCQSNLTCFVLTEYDRIMNSSYGRVSHTFEDKHFFPQNWHCHFESELERYQLIRYSNNPLHKESFIDNLVTALKDSNVPESSLAYIKEQLVGGRTYHVTADSEARAFYEKRLMSSPFLLEYVFRMYYWDYRLFGFELPIINQE</sequence>
<evidence type="ECO:0000313" key="3">
    <source>
        <dbReference type="WBParaSite" id="Pan_g21196.t1"/>
    </source>
</evidence>
<dbReference type="Pfam" id="PF03567">
    <property type="entry name" value="Sulfotransfer_2"/>
    <property type="match status" value="1"/>
</dbReference>
<organism evidence="2 3">
    <name type="scientific">Panagrellus redivivus</name>
    <name type="common">Microworm</name>
    <dbReference type="NCBI Taxonomy" id="6233"/>
    <lineage>
        <taxon>Eukaryota</taxon>
        <taxon>Metazoa</taxon>
        <taxon>Ecdysozoa</taxon>
        <taxon>Nematoda</taxon>
        <taxon>Chromadorea</taxon>
        <taxon>Rhabditida</taxon>
        <taxon>Tylenchina</taxon>
        <taxon>Panagrolaimomorpha</taxon>
        <taxon>Panagrolaimoidea</taxon>
        <taxon>Panagrolaimidae</taxon>
        <taxon>Panagrellus</taxon>
    </lineage>
</organism>
<protein>
    <submittedName>
        <fullName evidence="3">Carbohydrate sulfotransferase</fullName>
    </submittedName>
</protein>